<reference evidence="3" key="1">
    <citation type="journal article" date="2021" name="PeerJ">
        <title>Extensive microbial diversity within the chicken gut microbiome revealed by metagenomics and culture.</title>
        <authorList>
            <person name="Gilroy R."/>
            <person name="Ravi A."/>
            <person name="Getino M."/>
            <person name="Pursley I."/>
            <person name="Horton D.L."/>
            <person name="Alikhan N.F."/>
            <person name="Baker D."/>
            <person name="Gharbi K."/>
            <person name="Hall N."/>
            <person name="Watson M."/>
            <person name="Adriaenssens E.M."/>
            <person name="Foster-Nyarko E."/>
            <person name="Jarju S."/>
            <person name="Secka A."/>
            <person name="Antonio M."/>
            <person name="Oren A."/>
            <person name="Chaudhuri R.R."/>
            <person name="La Ragione R."/>
            <person name="Hildebrand F."/>
            <person name="Pallen M.J."/>
        </authorList>
    </citation>
    <scope>NUCLEOTIDE SEQUENCE</scope>
    <source>
        <strain evidence="3">CHK178-16964</strain>
    </source>
</reference>
<comment type="caution">
    <text evidence="3">The sequence shown here is derived from an EMBL/GenBank/DDBJ whole genome shotgun (WGS) entry which is preliminary data.</text>
</comment>
<dbReference type="GO" id="GO:0005737">
    <property type="term" value="C:cytoplasm"/>
    <property type="evidence" value="ECO:0007669"/>
    <property type="project" value="TreeGrafter"/>
</dbReference>
<keyword evidence="1" id="KW-0472">Membrane</keyword>
<evidence type="ECO:0000313" key="3">
    <source>
        <dbReference type="EMBL" id="HJA71782.1"/>
    </source>
</evidence>
<dbReference type="Proteomes" id="UP000823900">
    <property type="component" value="Unassembled WGS sequence"/>
</dbReference>
<feature type="transmembrane region" description="Helical" evidence="1">
    <location>
        <begin position="257"/>
        <end position="277"/>
    </location>
</feature>
<dbReference type="InterPro" id="IPR045269">
    <property type="entry name" value="Atg1-like"/>
</dbReference>
<dbReference type="CDD" id="cd14014">
    <property type="entry name" value="STKc_PknB_like"/>
    <property type="match status" value="1"/>
</dbReference>
<dbReference type="AlphaFoldDB" id="A0A9D2KMW9"/>
<dbReference type="PROSITE" id="PS50011">
    <property type="entry name" value="PROTEIN_KINASE_DOM"/>
    <property type="match status" value="1"/>
</dbReference>
<dbReference type="PANTHER" id="PTHR24348:SF71">
    <property type="entry name" value="PROTEIN KINASE DOMAIN-CONTAINING PROTEIN"/>
    <property type="match status" value="1"/>
</dbReference>
<dbReference type="SMART" id="SM00220">
    <property type="entry name" value="S_TKc"/>
    <property type="match status" value="1"/>
</dbReference>
<dbReference type="PROSITE" id="PS00108">
    <property type="entry name" value="PROTEIN_KINASE_ST"/>
    <property type="match status" value="1"/>
</dbReference>
<gene>
    <name evidence="3" type="ORF">IAA07_09455</name>
</gene>
<keyword evidence="3" id="KW-0723">Serine/threonine-protein kinase</keyword>
<organism evidence="3 4">
    <name type="scientific">Candidatus Lachnoclostridium stercoravium</name>
    <dbReference type="NCBI Taxonomy" id="2838633"/>
    <lineage>
        <taxon>Bacteria</taxon>
        <taxon>Bacillati</taxon>
        <taxon>Bacillota</taxon>
        <taxon>Clostridia</taxon>
        <taxon>Lachnospirales</taxon>
        <taxon>Lachnospiraceae</taxon>
    </lineage>
</organism>
<evidence type="ECO:0000256" key="1">
    <source>
        <dbReference type="SAM" id="Phobius"/>
    </source>
</evidence>
<dbReference type="EMBL" id="DWZA01000084">
    <property type="protein sequence ID" value="HJA71782.1"/>
    <property type="molecule type" value="Genomic_DNA"/>
</dbReference>
<keyword evidence="3" id="KW-0418">Kinase</keyword>
<reference evidence="3" key="2">
    <citation type="submission" date="2021-04" db="EMBL/GenBank/DDBJ databases">
        <authorList>
            <person name="Gilroy R."/>
        </authorList>
    </citation>
    <scope>NUCLEOTIDE SEQUENCE</scope>
    <source>
        <strain evidence="3">CHK178-16964</strain>
    </source>
</reference>
<accession>A0A9D2KMW9</accession>
<dbReference type="GO" id="GO:0005524">
    <property type="term" value="F:ATP binding"/>
    <property type="evidence" value="ECO:0007669"/>
    <property type="project" value="InterPro"/>
</dbReference>
<name>A0A9D2KMW9_9FIRM</name>
<proteinExistence type="predicted"/>
<protein>
    <submittedName>
        <fullName evidence="3">Serine/threonine protein kinase</fullName>
    </submittedName>
</protein>
<feature type="domain" description="Protein kinase" evidence="2">
    <location>
        <begin position="1"/>
        <end position="269"/>
    </location>
</feature>
<feature type="transmembrane region" description="Helical" evidence="1">
    <location>
        <begin position="283"/>
        <end position="304"/>
    </location>
</feature>
<dbReference type="SUPFAM" id="SSF56112">
    <property type="entry name" value="Protein kinase-like (PK-like)"/>
    <property type="match status" value="1"/>
</dbReference>
<dbReference type="Gene3D" id="1.10.510.10">
    <property type="entry name" value="Transferase(Phosphotransferase) domain 1"/>
    <property type="match status" value="1"/>
</dbReference>
<dbReference type="InterPro" id="IPR011009">
    <property type="entry name" value="Kinase-like_dom_sf"/>
</dbReference>
<dbReference type="InterPro" id="IPR000719">
    <property type="entry name" value="Prot_kinase_dom"/>
</dbReference>
<dbReference type="Pfam" id="PF00069">
    <property type="entry name" value="Pkinase"/>
    <property type="match status" value="1"/>
</dbReference>
<dbReference type="GO" id="GO:0004674">
    <property type="term" value="F:protein serine/threonine kinase activity"/>
    <property type="evidence" value="ECO:0007669"/>
    <property type="project" value="UniProtKB-KW"/>
</dbReference>
<keyword evidence="3" id="KW-0808">Transferase</keyword>
<feature type="transmembrane region" description="Helical" evidence="1">
    <location>
        <begin position="324"/>
        <end position="344"/>
    </location>
</feature>
<evidence type="ECO:0000259" key="2">
    <source>
        <dbReference type="PROSITE" id="PS50011"/>
    </source>
</evidence>
<dbReference type="PANTHER" id="PTHR24348">
    <property type="entry name" value="SERINE/THREONINE-PROTEIN KINASE UNC-51-RELATED"/>
    <property type="match status" value="1"/>
</dbReference>
<sequence>MLFQGEFFTEIGEIGNQGGLRTLLLRGAQGGIVVYKEIGRESVEIFQKLKAAPHPNIAAVYGIKAVDEETCGVFMEYVPADTLDDRILERGSLPLDETRKIMLQVCAAVRHFHGLGIIHRDLKPLNILVMENGWVKVTDFGIARLYSRGKMADTQVLGTAGYAAPEQFGFSQTDEKADIYALGVILNRMLTGKMPGEKLYEGDARIGALIRQCLCMSPGDRCSIDDVEEALGGQKSGGSFFKRLVRKIPGFRTGNKVHMALASVEYAYMSLIFLLSVFFQEGIFAILVSIAGLLISTLGIGWFIGSFRPTAYRLHMDKGAGRVILTIFYVILGFVILSVGMTMVL</sequence>
<keyword evidence="1" id="KW-0812">Transmembrane</keyword>
<evidence type="ECO:0000313" key="4">
    <source>
        <dbReference type="Proteomes" id="UP000823900"/>
    </source>
</evidence>
<keyword evidence="1" id="KW-1133">Transmembrane helix</keyword>
<dbReference type="InterPro" id="IPR008271">
    <property type="entry name" value="Ser/Thr_kinase_AS"/>
</dbReference>